<dbReference type="GO" id="GO:0016763">
    <property type="term" value="F:pentosyltransferase activity"/>
    <property type="evidence" value="ECO:0007669"/>
    <property type="project" value="TreeGrafter"/>
</dbReference>
<dbReference type="InterPro" id="IPR050297">
    <property type="entry name" value="LipidA_mod_glycosyltrf_83"/>
</dbReference>
<evidence type="ECO:0000256" key="8">
    <source>
        <dbReference type="SAM" id="Phobius"/>
    </source>
</evidence>
<evidence type="ECO:0000313" key="11">
    <source>
        <dbReference type="Proteomes" id="UP000178851"/>
    </source>
</evidence>
<dbReference type="PANTHER" id="PTHR33908">
    <property type="entry name" value="MANNOSYLTRANSFERASE YKCB-RELATED"/>
    <property type="match status" value="1"/>
</dbReference>
<evidence type="ECO:0000256" key="6">
    <source>
        <dbReference type="ARBA" id="ARBA00022989"/>
    </source>
</evidence>
<dbReference type="Proteomes" id="UP000178851">
    <property type="component" value="Unassembled WGS sequence"/>
</dbReference>
<evidence type="ECO:0000259" key="9">
    <source>
        <dbReference type="Pfam" id="PF13231"/>
    </source>
</evidence>
<evidence type="ECO:0000256" key="5">
    <source>
        <dbReference type="ARBA" id="ARBA00022692"/>
    </source>
</evidence>
<keyword evidence="6 8" id="KW-1133">Transmembrane helix</keyword>
<keyword evidence="2" id="KW-1003">Cell membrane</keyword>
<dbReference type="InterPro" id="IPR038731">
    <property type="entry name" value="RgtA/B/C-like"/>
</dbReference>
<accession>A0A1F7YF11</accession>
<feature type="transmembrane region" description="Helical" evidence="8">
    <location>
        <begin position="344"/>
        <end position="363"/>
    </location>
</feature>
<keyword evidence="5 8" id="KW-0812">Transmembrane</keyword>
<gene>
    <name evidence="10" type="ORF">A2627_02215</name>
</gene>
<evidence type="ECO:0000256" key="1">
    <source>
        <dbReference type="ARBA" id="ARBA00004651"/>
    </source>
</evidence>
<evidence type="ECO:0000256" key="7">
    <source>
        <dbReference type="ARBA" id="ARBA00023136"/>
    </source>
</evidence>
<name>A0A1F7YF11_9BACT</name>
<dbReference type="GO" id="GO:0005886">
    <property type="term" value="C:plasma membrane"/>
    <property type="evidence" value="ECO:0007669"/>
    <property type="project" value="UniProtKB-SubCell"/>
</dbReference>
<comment type="caution">
    <text evidence="10">The sequence shown here is derived from an EMBL/GenBank/DDBJ whole genome shotgun (WGS) entry which is preliminary data.</text>
</comment>
<feature type="transmembrane region" description="Helical" evidence="8">
    <location>
        <begin position="114"/>
        <end position="131"/>
    </location>
</feature>
<dbReference type="EMBL" id="MGGI01000018">
    <property type="protein sequence ID" value="OGM25917.1"/>
    <property type="molecule type" value="Genomic_DNA"/>
</dbReference>
<dbReference type="Pfam" id="PF13231">
    <property type="entry name" value="PMT_2"/>
    <property type="match status" value="1"/>
</dbReference>
<keyword evidence="3" id="KW-0328">Glycosyltransferase</keyword>
<dbReference type="GO" id="GO:0009103">
    <property type="term" value="P:lipopolysaccharide biosynthetic process"/>
    <property type="evidence" value="ECO:0007669"/>
    <property type="project" value="UniProtKB-ARBA"/>
</dbReference>
<dbReference type="AlphaFoldDB" id="A0A1F7YF11"/>
<feature type="transmembrane region" description="Helical" evidence="8">
    <location>
        <begin position="314"/>
        <end position="332"/>
    </location>
</feature>
<proteinExistence type="predicted"/>
<reference evidence="10 11" key="1">
    <citation type="journal article" date="2016" name="Nat. Commun.">
        <title>Thousands of microbial genomes shed light on interconnected biogeochemical processes in an aquifer system.</title>
        <authorList>
            <person name="Anantharaman K."/>
            <person name="Brown C.T."/>
            <person name="Hug L.A."/>
            <person name="Sharon I."/>
            <person name="Castelle C.J."/>
            <person name="Probst A.J."/>
            <person name="Thomas B.C."/>
            <person name="Singh A."/>
            <person name="Wilkins M.J."/>
            <person name="Karaoz U."/>
            <person name="Brodie E.L."/>
            <person name="Williams K.H."/>
            <person name="Hubbard S.S."/>
            <person name="Banfield J.F."/>
        </authorList>
    </citation>
    <scope>NUCLEOTIDE SEQUENCE [LARGE SCALE GENOMIC DNA]</scope>
</reference>
<dbReference type="PANTHER" id="PTHR33908:SF11">
    <property type="entry name" value="MEMBRANE PROTEIN"/>
    <property type="match status" value="1"/>
</dbReference>
<keyword evidence="7 8" id="KW-0472">Membrane</keyword>
<evidence type="ECO:0000256" key="3">
    <source>
        <dbReference type="ARBA" id="ARBA00022676"/>
    </source>
</evidence>
<comment type="subcellular location">
    <subcellularLocation>
        <location evidence="1">Cell membrane</location>
        <topology evidence="1">Multi-pass membrane protein</topology>
    </subcellularLocation>
</comment>
<evidence type="ECO:0000256" key="2">
    <source>
        <dbReference type="ARBA" id="ARBA00022475"/>
    </source>
</evidence>
<feature type="transmembrane region" description="Helical" evidence="8">
    <location>
        <begin position="88"/>
        <end position="108"/>
    </location>
</feature>
<feature type="transmembrane region" description="Helical" evidence="8">
    <location>
        <begin position="175"/>
        <end position="194"/>
    </location>
</feature>
<feature type="transmembrane region" description="Helical" evidence="8">
    <location>
        <begin position="136"/>
        <end position="155"/>
    </location>
</feature>
<sequence>MKKLVKKWKLTSLLLFLILIFGLVLRLYNLTILPVFADEAIYIRWSQIMSAEPTLRFLPLSDGKQPLFMWILMFVVKRISDPLFAGRMLSVLSGLGTMIGLFLLTFYLFKSKKAALVSTLAWAISPFSLFFDRMALVDSLLTMFSVWTIFLGIISTETLRFDMAILAGFSLGFAYLTKSPALFFAMLLPVMWIFVKNKNQIIKTILLSLTTFLISQAMYNILRLGPNFQMVALRNQDYVFPISHFWTNPKDPLISHIGQIRDWINRLGPGTLLILAPAGFILNFKKHKKVVIFLAVWFLFPILVQSEFAKVFTARYILFTIAPLIILAASFFNRDFKNNFIKLLTMVCVYFVLESLVIDWKILASPQIVPFPESERSGYLEEWTAGTGIKEVADYIRTQVADLPAGRQVIIGTEGFFGTLPDGLQMYVEKVPRVVVKGVGVTISDVHPSLIDSKKAGNKTYLVVNSTRFKGDPLKLGLNLIAQYPKAVRIDGSRESLLFFEVTDKSITSLEKI</sequence>
<feature type="transmembrane region" description="Helical" evidence="8">
    <location>
        <begin position="201"/>
        <end position="222"/>
    </location>
</feature>
<organism evidence="10 11">
    <name type="scientific">Candidatus Woesebacteria bacterium RIFCSPHIGHO2_01_FULL_39_28</name>
    <dbReference type="NCBI Taxonomy" id="1802496"/>
    <lineage>
        <taxon>Bacteria</taxon>
        <taxon>Candidatus Woeseibacteriota</taxon>
    </lineage>
</organism>
<protein>
    <recommendedName>
        <fullName evidence="9">Glycosyltransferase RgtA/B/C/D-like domain-containing protein</fullName>
    </recommendedName>
</protein>
<keyword evidence="4" id="KW-0808">Transferase</keyword>
<evidence type="ECO:0000256" key="4">
    <source>
        <dbReference type="ARBA" id="ARBA00022679"/>
    </source>
</evidence>
<feature type="domain" description="Glycosyltransferase RgtA/B/C/D-like" evidence="9">
    <location>
        <begin position="66"/>
        <end position="213"/>
    </location>
</feature>
<feature type="transmembrane region" description="Helical" evidence="8">
    <location>
        <begin position="290"/>
        <end position="308"/>
    </location>
</feature>
<evidence type="ECO:0000313" key="10">
    <source>
        <dbReference type="EMBL" id="OGM25917.1"/>
    </source>
</evidence>